<dbReference type="Proteomes" id="UP000036947">
    <property type="component" value="Unassembled WGS sequence"/>
</dbReference>
<keyword evidence="2" id="KW-1185">Reference proteome</keyword>
<organism evidence="1 2">
    <name type="scientific">Tolypocladium ophioglossoides (strain CBS 100239)</name>
    <name type="common">Snaketongue truffleclub</name>
    <name type="synonym">Elaphocordyceps ophioglossoides</name>
    <dbReference type="NCBI Taxonomy" id="1163406"/>
    <lineage>
        <taxon>Eukaryota</taxon>
        <taxon>Fungi</taxon>
        <taxon>Dikarya</taxon>
        <taxon>Ascomycota</taxon>
        <taxon>Pezizomycotina</taxon>
        <taxon>Sordariomycetes</taxon>
        <taxon>Hypocreomycetidae</taxon>
        <taxon>Hypocreales</taxon>
        <taxon>Ophiocordycipitaceae</taxon>
        <taxon>Tolypocladium</taxon>
    </lineage>
</organism>
<proteinExistence type="predicted"/>
<reference evidence="1 2" key="1">
    <citation type="journal article" date="2015" name="BMC Genomics">
        <title>The genome of the truffle-parasite Tolypocladium ophioglossoides and the evolution of antifungal peptaibiotics.</title>
        <authorList>
            <person name="Quandt C.A."/>
            <person name="Bushley K.E."/>
            <person name="Spatafora J.W."/>
        </authorList>
    </citation>
    <scope>NUCLEOTIDE SEQUENCE [LARGE SCALE GENOMIC DNA]</scope>
    <source>
        <strain evidence="1 2">CBS 100239</strain>
    </source>
</reference>
<dbReference type="EMBL" id="LFRF01000004">
    <property type="protein sequence ID" value="KND92902.1"/>
    <property type="molecule type" value="Genomic_DNA"/>
</dbReference>
<dbReference type="AlphaFoldDB" id="A0A0L0NFJ6"/>
<evidence type="ECO:0000313" key="2">
    <source>
        <dbReference type="Proteomes" id="UP000036947"/>
    </source>
</evidence>
<accession>A0A0L0NFJ6</accession>
<evidence type="ECO:0000313" key="1">
    <source>
        <dbReference type="EMBL" id="KND92902.1"/>
    </source>
</evidence>
<sequence>MAQVSSNRGSSDCLDCWSGVRWLGSHAAWPVWTATPHTPPVVGFVGPLVHVIDKGYRNLWKQNRRFMKGAGLFAAICVCREVDGTGTPVHATLPRPVCPESMFVQRDSGIQLQTQDVACEGARACGFACA</sequence>
<name>A0A0L0NFJ6_TOLOC</name>
<comment type="caution">
    <text evidence="1">The sequence shown here is derived from an EMBL/GenBank/DDBJ whole genome shotgun (WGS) entry which is preliminary data.</text>
</comment>
<protein>
    <submittedName>
        <fullName evidence="1">Uncharacterized protein</fullName>
    </submittedName>
</protein>
<gene>
    <name evidence="1" type="ORF">TOPH_02408</name>
</gene>